<keyword evidence="4 10" id="KW-0677">Repeat</keyword>
<dbReference type="AlphaFoldDB" id="A0A1J4U6Q0"/>
<dbReference type="CDD" id="cd01895">
    <property type="entry name" value="EngA2"/>
    <property type="match status" value="1"/>
</dbReference>
<dbReference type="InterPro" id="IPR032859">
    <property type="entry name" value="KH_dom-like"/>
</dbReference>
<dbReference type="NCBIfam" id="TIGR00231">
    <property type="entry name" value="small_GTP"/>
    <property type="match status" value="2"/>
</dbReference>
<keyword evidence="3 8" id="KW-0690">Ribosome biogenesis</keyword>
<proteinExistence type="inferred from homology"/>
<dbReference type="Pfam" id="PF14714">
    <property type="entry name" value="KH_dom-like"/>
    <property type="match status" value="1"/>
</dbReference>
<dbReference type="Proteomes" id="UP000181941">
    <property type="component" value="Unassembled WGS sequence"/>
</dbReference>
<feature type="binding site" evidence="8">
    <location>
        <begin position="198"/>
        <end position="205"/>
    </location>
    <ligand>
        <name>GTP</name>
        <dbReference type="ChEBI" id="CHEBI:37565"/>
        <label>2</label>
    </ligand>
</feature>
<evidence type="ECO:0000256" key="1">
    <source>
        <dbReference type="ARBA" id="ARBA00008279"/>
    </source>
</evidence>
<dbReference type="CDD" id="cd01894">
    <property type="entry name" value="EngA1"/>
    <property type="match status" value="1"/>
</dbReference>
<dbReference type="STRING" id="1805238.AUJ23_02610"/>
<accession>A0A1J4U6Q0</accession>
<reference evidence="12 13" key="1">
    <citation type="journal article" date="2016" name="Environ. Microbiol.">
        <title>Genomic resolution of a cold subsurface aquifer community provides metabolic insights for novel microbes adapted to high CO concentrations.</title>
        <authorList>
            <person name="Probst A.J."/>
            <person name="Castelle C.J."/>
            <person name="Singh A."/>
            <person name="Brown C.T."/>
            <person name="Anantharaman K."/>
            <person name="Sharon I."/>
            <person name="Hug L.A."/>
            <person name="Burstein D."/>
            <person name="Emerson J.B."/>
            <person name="Thomas B.C."/>
            <person name="Banfield J.F."/>
        </authorList>
    </citation>
    <scope>NUCLEOTIDE SEQUENCE [LARGE SCALE GENOMIC DNA]</scope>
    <source>
        <strain evidence="12">CG1_02_32_51</strain>
    </source>
</reference>
<dbReference type="Gene3D" id="3.40.50.300">
    <property type="entry name" value="P-loop containing nucleotide triphosphate hydrolases"/>
    <property type="match status" value="2"/>
</dbReference>
<comment type="caution">
    <text evidence="12">The sequence shown here is derived from an EMBL/GenBank/DDBJ whole genome shotgun (WGS) entry which is preliminary data.</text>
</comment>
<feature type="binding site" evidence="8">
    <location>
        <begin position="249"/>
        <end position="253"/>
    </location>
    <ligand>
        <name>GTP</name>
        <dbReference type="ChEBI" id="CHEBI:37565"/>
        <label>2</label>
    </ligand>
</feature>
<evidence type="ECO:0000256" key="5">
    <source>
        <dbReference type="ARBA" id="ARBA00022741"/>
    </source>
</evidence>
<dbReference type="InterPro" id="IPR016484">
    <property type="entry name" value="GTPase_Der"/>
</dbReference>
<dbReference type="EMBL" id="MNVC01000029">
    <property type="protein sequence ID" value="OIO19009.1"/>
    <property type="molecule type" value="Genomic_DNA"/>
</dbReference>
<comment type="similarity">
    <text evidence="1 8 9 10">Belongs to the TRAFAC class TrmE-Era-EngA-EngB-Septin-like GTPase superfamily. EngA (Der) GTPase family.</text>
</comment>
<evidence type="ECO:0000256" key="3">
    <source>
        <dbReference type="ARBA" id="ARBA00022517"/>
    </source>
</evidence>
<keyword evidence="6 8" id="KW-0342">GTP-binding</keyword>
<evidence type="ECO:0000256" key="9">
    <source>
        <dbReference type="PROSITE-ProRule" id="PRU01049"/>
    </source>
</evidence>
<protein>
    <recommendedName>
        <fullName evidence="2 8">GTPase Der</fullName>
    </recommendedName>
    <alternativeName>
        <fullName evidence="7 8">GTP-binding protein EngA</fullName>
    </alternativeName>
</protein>
<dbReference type="InterPro" id="IPR027417">
    <property type="entry name" value="P-loop_NTPase"/>
</dbReference>
<evidence type="ECO:0000256" key="2">
    <source>
        <dbReference type="ARBA" id="ARBA00020953"/>
    </source>
</evidence>
<feature type="domain" description="EngA-type G" evidence="11">
    <location>
        <begin position="192"/>
        <end position="372"/>
    </location>
</feature>
<dbReference type="HAMAP" id="MF_00195">
    <property type="entry name" value="GTPase_Der"/>
    <property type="match status" value="1"/>
</dbReference>
<dbReference type="InterPro" id="IPR015946">
    <property type="entry name" value="KH_dom-like_a/b"/>
</dbReference>
<dbReference type="SUPFAM" id="SSF82653">
    <property type="entry name" value="Probable GTPase Der, C-terminal domain"/>
    <property type="match status" value="1"/>
</dbReference>
<evidence type="ECO:0000313" key="13">
    <source>
        <dbReference type="Proteomes" id="UP000181941"/>
    </source>
</evidence>
<gene>
    <name evidence="8" type="primary">der</name>
    <name evidence="12" type="ORF">AUJ23_02610</name>
</gene>
<dbReference type="InterPro" id="IPR005225">
    <property type="entry name" value="Small_GTP-bd"/>
</dbReference>
<dbReference type="PANTHER" id="PTHR43834:SF6">
    <property type="entry name" value="GTPASE DER"/>
    <property type="match status" value="1"/>
</dbReference>
<dbReference type="Gene3D" id="3.30.300.20">
    <property type="match status" value="1"/>
</dbReference>
<dbReference type="InterPro" id="IPR006073">
    <property type="entry name" value="GTP-bd"/>
</dbReference>
<evidence type="ECO:0000256" key="7">
    <source>
        <dbReference type="ARBA" id="ARBA00032345"/>
    </source>
</evidence>
<dbReference type="GO" id="GO:0042254">
    <property type="term" value="P:ribosome biogenesis"/>
    <property type="evidence" value="ECO:0007669"/>
    <property type="project" value="UniProtKB-KW"/>
</dbReference>
<dbReference type="PRINTS" id="PR00449">
    <property type="entry name" value="RASTRNSFRMNG"/>
</dbReference>
<sequence length="459" mass="51855">MIEKTIIKNNLPTIVLIGRANVGKSTFFNTLLEYNKALVSNISGTTRTNNEGKAVWRGKEINIIDTGGVDNDENEFFANEIIAQATRALDNSDIIVMLVDAKSPLLPQEKELAKKIKSKYSNKKIFLLANKADSNNDIMNLDQSYYQLGLGEPILISATNGKGVGDFLDILYKEFNKLSKRPKKIKEEIITTKVCLIGKPNVGKSSIFNKLIGEDKVIVSDIAHTTREPFDTDIEYDYEGKKHKITFIDTAGIRRKAKVDGYLERTGIQRSIETIVHSDIILLILDGSETISSQDMQLGGLIEKKSKSVIIIVNKWDLTEDNGDAYRNEVKQMVYSHFPHLDFSPILFISGKTGYRTQQIFPTILKTIEARKTQITENALSKFIARITKTHKPSRGKGTKQPKILGFKQIGVEPPIFKLFIKYHTSLHRSYVNFIENKLREKFNFLGTPIVIKLSKLKK</sequence>
<evidence type="ECO:0000256" key="6">
    <source>
        <dbReference type="ARBA" id="ARBA00023134"/>
    </source>
</evidence>
<evidence type="ECO:0000256" key="4">
    <source>
        <dbReference type="ARBA" id="ARBA00022737"/>
    </source>
</evidence>
<comment type="subunit">
    <text evidence="8">Associates with the 50S ribosomal subunit.</text>
</comment>
<feature type="binding site" evidence="8">
    <location>
        <begin position="65"/>
        <end position="69"/>
    </location>
    <ligand>
        <name>GTP</name>
        <dbReference type="ChEBI" id="CHEBI:37565"/>
        <label>1</label>
    </ligand>
</feature>
<feature type="binding site" evidence="8">
    <location>
        <begin position="18"/>
        <end position="25"/>
    </location>
    <ligand>
        <name>GTP</name>
        <dbReference type="ChEBI" id="CHEBI:37565"/>
        <label>1</label>
    </ligand>
</feature>
<feature type="binding site" evidence="8">
    <location>
        <begin position="130"/>
        <end position="133"/>
    </location>
    <ligand>
        <name>GTP</name>
        <dbReference type="ChEBI" id="CHEBI:37565"/>
        <label>1</label>
    </ligand>
</feature>
<dbReference type="Pfam" id="PF01926">
    <property type="entry name" value="MMR_HSR1"/>
    <property type="match status" value="2"/>
</dbReference>
<evidence type="ECO:0000313" key="12">
    <source>
        <dbReference type="EMBL" id="OIO19009.1"/>
    </source>
</evidence>
<comment type="function">
    <text evidence="8 10">GTPase that plays an essential role in the late steps of ribosome biogenesis.</text>
</comment>
<keyword evidence="5 8" id="KW-0547">Nucleotide-binding</keyword>
<dbReference type="GO" id="GO:0005525">
    <property type="term" value="F:GTP binding"/>
    <property type="evidence" value="ECO:0007669"/>
    <property type="project" value="UniProtKB-UniRule"/>
</dbReference>
<dbReference type="NCBIfam" id="TIGR03594">
    <property type="entry name" value="GTPase_EngA"/>
    <property type="match status" value="1"/>
</dbReference>
<dbReference type="PROSITE" id="PS51712">
    <property type="entry name" value="G_ENGA"/>
    <property type="match status" value="1"/>
</dbReference>
<evidence type="ECO:0000256" key="10">
    <source>
        <dbReference type="RuleBase" id="RU004481"/>
    </source>
</evidence>
<feature type="binding site" evidence="8">
    <location>
        <begin position="314"/>
        <end position="317"/>
    </location>
    <ligand>
        <name>GTP</name>
        <dbReference type="ChEBI" id="CHEBI:37565"/>
        <label>2</label>
    </ligand>
</feature>
<evidence type="ECO:0000256" key="8">
    <source>
        <dbReference type="HAMAP-Rule" id="MF_00195"/>
    </source>
</evidence>
<dbReference type="PANTHER" id="PTHR43834">
    <property type="entry name" value="GTPASE DER"/>
    <property type="match status" value="1"/>
</dbReference>
<name>A0A1J4U6Q0_9BACT</name>
<organism evidence="12 13">
    <name type="scientific">Candidatus Magasanikbacteria bacterium CG1_02_32_51</name>
    <dbReference type="NCBI Taxonomy" id="1805238"/>
    <lineage>
        <taxon>Bacteria</taxon>
        <taxon>Candidatus Magasanikiibacteriota</taxon>
    </lineage>
</organism>
<evidence type="ECO:0000259" key="11">
    <source>
        <dbReference type="PROSITE" id="PS51712"/>
    </source>
</evidence>
<dbReference type="SUPFAM" id="SSF52540">
    <property type="entry name" value="P-loop containing nucleoside triphosphate hydrolases"/>
    <property type="match status" value="2"/>
</dbReference>
<dbReference type="InterPro" id="IPR031166">
    <property type="entry name" value="G_ENGA"/>
</dbReference>
<dbReference type="PIRSF" id="PIRSF006485">
    <property type="entry name" value="GTP-binding_EngA"/>
    <property type="match status" value="1"/>
</dbReference>